<dbReference type="GO" id="GO:0003991">
    <property type="term" value="F:acetylglutamate kinase activity"/>
    <property type="evidence" value="ECO:0007669"/>
    <property type="project" value="UniProtKB-UniRule"/>
</dbReference>
<dbReference type="GO" id="GO:0005737">
    <property type="term" value="C:cytoplasm"/>
    <property type="evidence" value="ECO:0007669"/>
    <property type="project" value="UniProtKB-SubCell"/>
</dbReference>
<comment type="pathway">
    <text evidence="1 9">Amino-acid biosynthesis; L-arginine biosynthesis; N(2)-acetyl-L-ornithine from L-glutamate: step 2/4.</text>
</comment>
<dbReference type="InterPro" id="IPR041727">
    <property type="entry name" value="NAGK-C"/>
</dbReference>
<evidence type="ECO:0000259" key="10">
    <source>
        <dbReference type="Pfam" id="PF00696"/>
    </source>
</evidence>
<keyword evidence="7 9" id="KW-0418">Kinase</keyword>
<evidence type="ECO:0000313" key="11">
    <source>
        <dbReference type="EMBL" id="AMK15132.1"/>
    </source>
</evidence>
<protein>
    <recommendedName>
        <fullName evidence="9">Acetylglutamate kinase</fullName>
        <ecNumber evidence="9">2.7.2.8</ecNumber>
    </recommendedName>
    <alternativeName>
        <fullName evidence="9">N-acetyl-L-glutamate 5-phosphotransferase</fullName>
    </alternativeName>
    <alternativeName>
        <fullName evidence="9">NAG kinase</fullName>
        <shortName evidence="9">NAGK</shortName>
    </alternativeName>
</protein>
<accession>A0A126QZB6</accession>
<evidence type="ECO:0000256" key="6">
    <source>
        <dbReference type="ARBA" id="ARBA00022741"/>
    </source>
</evidence>
<keyword evidence="6 9" id="KW-0547">Nucleotide-binding</keyword>
<dbReference type="STRING" id="294671.YLM1_0575"/>
<feature type="binding site" evidence="9">
    <location>
        <position position="196"/>
    </location>
    <ligand>
        <name>substrate</name>
    </ligand>
</feature>
<dbReference type="FunFam" id="3.40.1160.10:FF:000004">
    <property type="entry name" value="Acetylglutamate kinase"/>
    <property type="match status" value="1"/>
</dbReference>
<evidence type="ECO:0000313" key="12">
    <source>
        <dbReference type="Proteomes" id="UP000066376"/>
    </source>
</evidence>
<keyword evidence="5 9" id="KW-0808">Transferase</keyword>
<proteinExistence type="inferred from homology"/>
<keyword evidence="4 9" id="KW-0028">Amino-acid biosynthesis</keyword>
<evidence type="ECO:0000256" key="8">
    <source>
        <dbReference type="ARBA" id="ARBA00022840"/>
    </source>
</evidence>
<dbReference type="NCBIfam" id="TIGR00761">
    <property type="entry name" value="argB"/>
    <property type="match status" value="1"/>
</dbReference>
<dbReference type="AlphaFoldDB" id="A0A126QZB6"/>
<dbReference type="HAMAP" id="MF_00082">
    <property type="entry name" value="ArgB"/>
    <property type="match status" value="1"/>
</dbReference>
<comment type="subcellular location">
    <subcellularLocation>
        <location evidence="9">Cytoplasm</location>
    </subcellularLocation>
</comment>
<dbReference type="SUPFAM" id="SSF53633">
    <property type="entry name" value="Carbamate kinase-like"/>
    <property type="match status" value="1"/>
</dbReference>
<keyword evidence="2 9" id="KW-0963">Cytoplasm</keyword>
<dbReference type="EC" id="2.7.2.8" evidence="9"/>
<reference evidence="11 12" key="1">
    <citation type="journal article" date="2016" name="Genome Announc.">
        <title>Draft Genome Sequence of the Rumen Methanogen Methanobrevibacter olleyae YLM1.</title>
        <authorList>
            <person name="Kelly W.J."/>
            <person name="Li D."/>
            <person name="Lambie S.C."/>
            <person name="Cox F."/>
            <person name="Attwood G.T."/>
            <person name="Altermann E."/>
            <person name="Leahy S.C."/>
        </authorList>
    </citation>
    <scope>NUCLEOTIDE SEQUENCE [LARGE SCALE GENOMIC DNA]</scope>
    <source>
        <strain evidence="11 12">YLM1</strain>
    </source>
</reference>
<evidence type="ECO:0000256" key="3">
    <source>
        <dbReference type="ARBA" id="ARBA00022571"/>
    </source>
</evidence>
<feature type="binding site" evidence="9">
    <location>
        <begin position="69"/>
        <end position="70"/>
    </location>
    <ligand>
        <name>substrate</name>
    </ligand>
</feature>
<organism evidence="11 12">
    <name type="scientific">Methanobrevibacter olleyae</name>
    <dbReference type="NCBI Taxonomy" id="294671"/>
    <lineage>
        <taxon>Archaea</taxon>
        <taxon>Methanobacteriati</taxon>
        <taxon>Methanobacteriota</taxon>
        <taxon>Methanomada group</taxon>
        <taxon>Methanobacteria</taxon>
        <taxon>Methanobacteriales</taxon>
        <taxon>Methanobacteriaceae</taxon>
        <taxon>Methanobrevibacter</taxon>
    </lineage>
</organism>
<keyword evidence="12" id="KW-1185">Reference proteome</keyword>
<comment type="function">
    <text evidence="9">Catalyzes the ATP-dependent phosphorylation of N-acetyl-L-glutamate.</text>
</comment>
<dbReference type="PANTHER" id="PTHR23342:SF0">
    <property type="entry name" value="N-ACETYLGLUTAMATE SYNTHASE, MITOCHONDRIAL"/>
    <property type="match status" value="1"/>
</dbReference>
<dbReference type="EMBL" id="CP014265">
    <property type="protein sequence ID" value="AMK15132.1"/>
    <property type="molecule type" value="Genomic_DNA"/>
</dbReference>
<sequence length="301" mass="33031">MILIYLCGTMEKVNILVEALPYIKKFYNKKVMIKYGGHAMVDEEAMASTVRDTVLLKYVGMQPIVVHGGGPEITRSMKKLGKEPKFIKGLRVTDEETMRIVKMVLVGNINTDIVSQICLHDGKGAGLSGKDNKLIEACKKIHKIKDEETGEIEEVDLGLVGEIKKINPEILKMYTENDFIPVISPIGIAENGNTLNLNADTVAGSIAGEVDAEKLIILTDVPGVLRDPNDPSTLIQRMHIDEIPALIEEGVITGGMIPKIETCVEAINNGVKSAHILDGRMKHTLLLEIFTKEGIGTMIYK</sequence>
<evidence type="ECO:0000256" key="2">
    <source>
        <dbReference type="ARBA" id="ARBA00022490"/>
    </source>
</evidence>
<keyword evidence="8 9" id="KW-0067">ATP-binding</keyword>
<dbReference type="InterPro" id="IPR001048">
    <property type="entry name" value="Asp/Glu/Uridylate_kinase"/>
</dbReference>
<comment type="similarity">
    <text evidence="9">Belongs to the acetylglutamate kinase family. ArgB subfamily.</text>
</comment>
<feature type="domain" description="Aspartate/glutamate/uridylate kinase" evidence="10">
    <location>
        <begin position="29"/>
        <end position="278"/>
    </location>
</feature>
<reference evidence="12" key="2">
    <citation type="submission" date="2016-02" db="EMBL/GenBank/DDBJ databases">
        <title>The draft genome sequence of the rumen methanogen Methanobrevibacter olleyae YLM1.</title>
        <authorList>
            <consortium name="New Zealand Agricultural Greenhouse Gas Research Centre/Pastoral Greenhouse Gas Research Consortium"/>
            <person name="Kelly W.J."/>
            <person name="Li D."/>
            <person name="Lambie S.C."/>
            <person name="Attwood G.T."/>
            <person name="Altermann E."/>
            <person name="Leahy S.C."/>
        </authorList>
    </citation>
    <scope>NUCLEOTIDE SEQUENCE [LARGE SCALE GENOMIC DNA]</scope>
    <source>
        <strain evidence="12">YLM1</strain>
    </source>
</reference>
<dbReference type="PANTHER" id="PTHR23342">
    <property type="entry name" value="N-ACETYLGLUTAMATE SYNTHASE"/>
    <property type="match status" value="1"/>
</dbReference>
<feature type="binding site" evidence="9">
    <location>
        <position position="91"/>
    </location>
    <ligand>
        <name>substrate</name>
    </ligand>
</feature>
<dbReference type="InterPro" id="IPR036393">
    <property type="entry name" value="AceGlu_kinase-like_sf"/>
</dbReference>
<evidence type="ECO:0000256" key="1">
    <source>
        <dbReference type="ARBA" id="ARBA00004828"/>
    </source>
</evidence>
<feature type="site" description="Transition state stabilizer" evidence="9">
    <location>
        <position position="259"/>
    </location>
</feature>
<comment type="catalytic activity">
    <reaction evidence="9">
        <text>N-acetyl-L-glutamate + ATP = N-acetyl-L-glutamyl 5-phosphate + ADP</text>
        <dbReference type="Rhea" id="RHEA:14629"/>
        <dbReference type="ChEBI" id="CHEBI:30616"/>
        <dbReference type="ChEBI" id="CHEBI:44337"/>
        <dbReference type="ChEBI" id="CHEBI:57936"/>
        <dbReference type="ChEBI" id="CHEBI:456216"/>
        <dbReference type="EC" id="2.7.2.8"/>
    </reaction>
</comment>
<dbReference type="Gene3D" id="3.40.1160.10">
    <property type="entry name" value="Acetylglutamate kinase-like"/>
    <property type="match status" value="1"/>
</dbReference>
<dbReference type="PIRSF" id="PIRSF000728">
    <property type="entry name" value="NAGK"/>
    <property type="match status" value="1"/>
</dbReference>
<gene>
    <name evidence="9" type="primary">argB</name>
    <name evidence="11" type="ORF">YLM1_0575</name>
</gene>
<evidence type="ECO:0000256" key="7">
    <source>
        <dbReference type="ARBA" id="ARBA00022777"/>
    </source>
</evidence>
<feature type="site" description="Transition state stabilizer" evidence="9">
    <location>
        <position position="34"/>
    </location>
</feature>
<evidence type="ECO:0000256" key="4">
    <source>
        <dbReference type="ARBA" id="ARBA00022605"/>
    </source>
</evidence>
<name>A0A126QZB6_METOL</name>
<dbReference type="CDD" id="cd04250">
    <property type="entry name" value="AAK_NAGK-C"/>
    <property type="match status" value="1"/>
</dbReference>
<dbReference type="UniPathway" id="UPA00068">
    <property type="reaction ID" value="UER00107"/>
</dbReference>
<dbReference type="KEGG" id="mol:YLM1_0575"/>
<dbReference type="GO" id="GO:0042450">
    <property type="term" value="P:L-arginine biosynthetic process via ornithine"/>
    <property type="evidence" value="ECO:0007669"/>
    <property type="project" value="UniProtKB-UniRule"/>
</dbReference>
<dbReference type="InterPro" id="IPR004662">
    <property type="entry name" value="AcgluKinase_fam"/>
</dbReference>
<dbReference type="Pfam" id="PF00696">
    <property type="entry name" value="AA_kinase"/>
    <property type="match status" value="1"/>
</dbReference>
<evidence type="ECO:0000256" key="9">
    <source>
        <dbReference type="HAMAP-Rule" id="MF_00082"/>
    </source>
</evidence>
<keyword evidence="3 9" id="KW-0055">Arginine biosynthesis</keyword>
<evidence type="ECO:0000256" key="5">
    <source>
        <dbReference type="ARBA" id="ARBA00022679"/>
    </source>
</evidence>
<dbReference type="PATRIC" id="fig|294671.3.peg.597"/>
<dbReference type="GO" id="GO:0005524">
    <property type="term" value="F:ATP binding"/>
    <property type="evidence" value="ECO:0007669"/>
    <property type="project" value="UniProtKB-UniRule"/>
</dbReference>
<dbReference type="Proteomes" id="UP000066376">
    <property type="component" value="Chromosome"/>
</dbReference>
<dbReference type="InterPro" id="IPR037528">
    <property type="entry name" value="ArgB"/>
</dbReference>